<dbReference type="PROSITE" id="PS00622">
    <property type="entry name" value="HTH_LUXR_1"/>
    <property type="match status" value="1"/>
</dbReference>
<dbReference type="AlphaFoldDB" id="A0A244CRI4"/>
<dbReference type="PROSITE" id="PS50043">
    <property type="entry name" value="HTH_LUXR_2"/>
    <property type="match status" value="1"/>
</dbReference>
<gene>
    <name evidence="5" type="ORF">B1199_07575</name>
</gene>
<evidence type="ECO:0000313" key="5">
    <source>
        <dbReference type="EMBL" id="OUL58205.1"/>
    </source>
</evidence>
<dbReference type="Proteomes" id="UP000194841">
    <property type="component" value="Unassembled WGS sequence"/>
</dbReference>
<evidence type="ECO:0000259" key="4">
    <source>
        <dbReference type="PROSITE" id="PS50110"/>
    </source>
</evidence>
<dbReference type="PANTHER" id="PTHR43214">
    <property type="entry name" value="TWO-COMPONENT RESPONSE REGULATOR"/>
    <property type="match status" value="1"/>
</dbReference>
<organism evidence="5 6">
    <name type="scientific">Pseudoalteromonas ulvae</name>
    <dbReference type="NCBI Taxonomy" id="107327"/>
    <lineage>
        <taxon>Bacteria</taxon>
        <taxon>Pseudomonadati</taxon>
        <taxon>Pseudomonadota</taxon>
        <taxon>Gammaproteobacteria</taxon>
        <taxon>Alteromonadales</taxon>
        <taxon>Pseudoalteromonadaceae</taxon>
        <taxon>Pseudoalteromonas</taxon>
    </lineage>
</organism>
<dbReference type="PRINTS" id="PR00038">
    <property type="entry name" value="HTHLUXR"/>
</dbReference>
<dbReference type="SMART" id="SM00421">
    <property type="entry name" value="HTH_LUXR"/>
    <property type="match status" value="1"/>
</dbReference>
<feature type="domain" description="HTH luxR-type" evidence="3">
    <location>
        <begin position="142"/>
        <end position="207"/>
    </location>
</feature>
<dbReference type="RefSeq" id="WP_086743512.1">
    <property type="nucleotide sequence ID" value="NZ_MWPV01000002.1"/>
</dbReference>
<dbReference type="InterPro" id="IPR016032">
    <property type="entry name" value="Sig_transdc_resp-reg_C-effctor"/>
</dbReference>
<keyword evidence="1" id="KW-0238">DNA-binding</keyword>
<evidence type="ECO:0000256" key="2">
    <source>
        <dbReference type="PROSITE-ProRule" id="PRU00169"/>
    </source>
</evidence>
<proteinExistence type="predicted"/>
<dbReference type="InterPro" id="IPR001789">
    <property type="entry name" value="Sig_transdc_resp-reg_receiver"/>
</dbReference>
<comment type="caution">
    <text evidence="5">The sequence shown here is derived from an EMBL/GenBank/DDBJ whole genome shotgun (WGS) entry which is preliminary data.</text>
</comment>
<evidence type="ECO:0000256" key="1">
    <source>
        <dbReference type="ARBA" id="ARBA00023125"/>
    </source>
</evidence>
<dbReference type="GO" id="GO:0006355">
    <property type="term" value="P:regulation of DNA-templated transcription"/>
    <property type="evidence" value="ECO:0007669"/>
    <property type="project" value="InterPro"/>
</dbReference>
<comment type="caution">
    <text evidence="2">Lacks conserved residue(s) required for the propagation of feature annotation.</text>
</comment>
<dbReference type="GO" id="GO:0000160">
    <property type="term" value="P:phosphorelay signal transduction system"/>
    <property type="evidence" value="ECO:0007669"/>
    <property type="project" value="InterPro"/>
</dbReference>
<dbReference type="OrthoDB" id="9814495at2"/>
<dbReference type="GO" id="GO:0003677">
    <property type="term" value="F:DNA binding"/>
    <property type="evidence" value="ECO:0007669"/>
    <property type="project" value="UniProtKB-KW"/>
</dbReference>
<reference evidence="5 6" key="1">
    <citation type="submission" date="2017-02" db="EMBL/GenBank/DDBJ databases">
        <title>Pseudoalteromonas ulvae TC14 Genome.</title>
        <authorList>
            <person name="Molmeret M."/>
        </authorList>
    </citation>
    <scope>NUCLEOTIDE SEQUENCE [LARGE SCALE GENOMIC DNA]</scope>
    <source>
        <strain evidence="5">TC14</strain>
    </source>
</reference>
<dbReference type="Pfam" id="PF00196">
    <property type="entry name" value="GerE"/>
    <property type="match status" value="1"/>
</dbReference>
<evidence type="ECO:0008006" key="7">
    <source>
        <dbReference type="Google" id="ProtNLM"/>
    </source>
</evidence>
<dbReference type="InterPro" id="IPR000792">
    <property type="entry name" value="Tscrpt_reg_LuxR_C"/>
</dbReference>
<keyword evidence="6" id="KW-1185">Reference proteome</keyword>
<accession>A0A244CRI4</accession>
<dbReference type="SUPFAM" id="SSF52172">
    <property type="entry name" value="CheY-like"/>
    <property type="match status" value="1"/>
</dbReference>
<dbReference type="InterPro" id="IPR039420">
    <property type="entry name" value="WalR-like"/>
</dbReference>
<dbReference type="PROSITE" id="PS50110">
    <property type="entry name" value="RESPONSE_REGULATORY"/>
    <property type="match status" value="1"/>
</dbReference>
<dbReference type="EMBL" id="MWPV01000002">
    <property type="protein sequence ID" value="OUL58205.1"/>
    <property type="molecule type" value="Genomic_DNA"/>
</dbReference>
<dbReference type="InterPro" id="IPR011006">
    <property type="entry name" value="CheY-like_superfamily"/>
</dbReference>
<dbReference type="PANTHER" id="PTHR43214:SF43">
    <property type="entry name" value="TWO-COMPONENT RESPONSE REGULATOR"/>
    <property type="match status" value="1"/>
</dbReference>
<dbReference type="CDD" id="cd06170">
    <property type="entry name" value="LuxR_C_like"/>
    <property type="match status" value="1"/>
</dbReference>
<dbReference type="SUPFAM" id="SSF46894">
    <property type="entry name" value="C-terminal effector domain of the bipartite response regulators"/>
    <property type="match status" value="1"/>
</dbReference>
<dbReference type="Gene3D" id="3.40.50.2300">
    <property type="match status" value="1"/>
</dbReference>
<protein>
    <recommendedName>
        <fullName evidence="7">DNA-binding response regulator</fullName>
    </recommendedName>
</protein>
<name>A0A244CRI4_PSEDV</name>
<evidence type="ECO:0000259" key="3">
    <source>
        <dbReference type="PROSITE" id="PS50043"/>
    </source>
</evidence>
<sequence>MKKILIIEDNLSELSRVNDALHFSYSEISIIHFSSFIGVNKVLKNNVFDIILFSFSQISSTKLNKINLIKSYQPSAILIVLSIFDNSETITEMLSLGADGYILQNESYNHLVRLFRDLELDIPAMSPQVLKNLIASLRNKPNKVLSDNLTKRENDVLIQVTKGLSNKEIARILNISSFTVADHIKSLFCKLQLSSRGAVIAYGLNKQQQIH</sequence>
<evidence type="ECO:0000313" key="6">
    <source>
        <dbReference type="Proteomes" id="UP000194841"/>
    </source>
</evidence>
<feature type="domain" description="Response regulatory" evidence="4">
    <location>
        <begin position="3"/>
        <end position="119"/>
    </location>
</feature>